<gene>
    <name evidence="1" type="ORF">BYL167_LOCUS22955</name>
</gene>
<name>A0A8S2S577_9BILA</name>
<evidence type="ECO:0000313" key="1">
    <source>
        <dbReference type="EMBL" id="CAF4184336.1"/>
    </source>
</evidence>
<dbReference type="Proteomes" id="UP000681967">
    <property type="component" value="Unassembled WGS sequence"/>
</dbReference>
<comment type="caution">
    <text evidence="1">The sequence shown here is derived from an EMBL/GenBank/DDBJ whole genome shotgun (WGS) entry which is preliminary data.</text>
</comment>
<dbReference type="AlphaFoldDB" id="A0A8S2S577"/>
<proteinExistence type="predicted"/>
<sequence length="106" mass="11697">KQEADAGEYMVTVNEKVSSPKVKITIMKPLRFVEDLTVSKSEPVVEETITLQCELSSPLPTGDSKYVSLTLNGKSLSIDQTKRLKIDVNSTNPKIVFTLSNVKLNV</sequence>
<feature type="non-terminal residue" evidence="1">
    <location>
        <position position="1"/>
    </location>
</feature>
<evidence type="ECO:0000313" key="2">
    <source>
        <dbReference type="Proteomes" id="UP000681967"/>
    </source>
</evidence>
<reference evidence="1" key="1">
    <citation type="submission" date="2021-02" db="EMBL/GenBank/DDBJ databases">
        <authorList>
            <person name="Nowell W R."/>
        </authorList>
    </citation>
    <scope>NUCLEOTIDE SEQUENCE</scope>
</reference>
<organism evidence="1 2">
    <name type="scientific">Rotaria magnacalcarata</name>
    <dbReference type="NCBI Taxonomy" id="392030"/>
    <lineage>
        <taxon>Eukaryota</taxon>
        <taxon>Metazoa</taxon>
        <taxon>Spiralia</taxon>
        <taxon>Gnathifera</taxon>
        <taxon>Rotifera</taxon>
        <taxon>Eurotatoria</taxon>
        <taxon>Bdelloidea</taxon>
        <taxon>Philodinida</taxon>
        <taxon>Philodinidae</taxon>
        <taxon>Rotaria</taxon>
    </lineage>
</organism>
<accession>A0A8S2S577</accession>
<dbReference type="EMBL" id="CAJOBH010014946">
    <property type="protein sequence ID" value="CAF4184336.1"/>
    <property type="molecule type" value="Genomic_DNA"/>
</dbReference>
<feature type="non-terminal residue" evidence="1">
    <location>
        <position position="106"/>
    </location>
</feature>
<protein>
    <submittedName>
        <fullName evidence="1">Uncharacterized protein</fullName>
    </submittedName>
</protein>